<dbReference type="InterPro" id="IPR057654">
    <property type="entry name" value="Znf-CCCH_tandem"/>
</dbReference>
<organism evidence="3 4">
    <name type="scientific">Lophiostoma macrostomum CBS 122681</name>
    <dbReference type="NCBI Taxonomy" id="1314788"/>
    <lineage>
        <taxon>Eukaryota</taxon>
        <taxon>Fungi</taxon>
        <taxon>Dikarya</taxon>
        <taxon>Ascomycota</taxon>
        <taxon>Pezizomycotina</taxon>
        <taxon>Dothideomycetes</taxon>
        <taxon>Pleosporomycetidae</taxon>
        <taxon>Pleosporales</taxon>
        <taxon>Lophiostomataceae</taxon>
        <taxon>Lophiostoma</taxon>
    </lineage>
</organism>
<keyword evidence="1" id="KW-0863">Zinc-finger</keyword>
<keyword evidence="1" id="KW-0479">Metal-binding</keyword>
<dbReference type="OrthoDB" id="2270193at2759"/>
<name>A0A6A6TD12_9PLEO</name>
<dbReference type="InterPro" id="IPR000571">
    <property type="entry name" value="Znf_CCCH"/>
</dbReference>
<accession>A0A6A6TD12</accession>
<evidence type="ECO:0000313" key="4">
    <source>
        <dbReference type="Proteomes" id="UP000799324"/>
    </source>
</evidence>
<dbReference type="Proteomes" id="UP000799324">
    <property type="component" value="Unassembled WGS sequence"/>
</dbReference>
<evidence type="ECO:0000259" key="2">
    <source>
        <dbReference type="PROSITE" id="PS50103"/>
    </source>
</evidence>
<dbReference type="Pfam" id="PF25540">
    <property type="entry name" value="DUF7923"/>
    <property type="match status" value="1"/>
</dbReference>
<feature type="zinc finger region" description="C3H1-type" evidence="1">
    <location>
        <begin position="234"/>
        <end position="261"/>
    </location>
</feature>
<protein>
    <recommendedName>
        <fullName evidence="2">C3H1-type domain-containing protein</fullName>
    </recommendedName>
</protein>
<reference evidence="3" key="1">
    <citation type="journal article" date="2020" name="Stud. Mycol.">
        <title>101 Dothideomycetes genomes: a test case for predicting lifestyles and emergence of pathogens.</title>
        <authorList>
            <person name="Haridas S."/>
            <person name="Albert R."/>
            <person name="Binder M."/>
            <person name="Bloem J."/>
            <person name="Labutti K."/>
            <person name="Salamov A."/>
            <person name="Andreopoulos B."/>
            <person name="Baker S."/>
            <person name="Barry K."/>
            <person name="Bills G."/>
            <person name="Bluhm B."/>
            <person name="Cannon C."/>
            <person name="Castanera R."/>
            <person name="Culley D."/>
            <person name="Daum C."/>
            <person name="Ezra D."/>
            <person name="Gonzalez J."/>
            <person name="Henrissat B."/>
            <person name="Kuo A."/>
            <person name="Liang C."/>
            <person name="Lipzen A."/>
            <person name="Lutzoni F."/>
            <person name="Magnuson J."/>
            <person name="Mondo S."/>
            <person name="Nolan M."/>
            <person name="Ohm R."/>
            <person name="Pangilinan J."/>
            <person name="Park H.-J."/>
            <person name="Ramirez L."/>
            <person name="Alfaro M."/>
            <person name="Sun H."/>
            <person name="Tritt A."/>
            <person name="Yoshinaga Y."/>
            <person name="Zwiers L.-H."/>
            <person name="Turgeon B."/>
            <person name="Goodwin S."/>
            <person name="Spatafora J."/>
            <person name="Crous P."/>
            <person name="Grigoriev I."/>
        </authorList>
    </citation>
    <scope>NUCLEOTIDE SEQUENCE</scope>
    <source>
        <strain evidence="3">CBS 122681</strain>
    </source>
</reference>
<feature type="non-terminal residue" evidence="3">
    <location>
        <position position="323"/>
    </location>
</feature>
<dbReference type="PANTHER" id="PTHR37543:SF1">
    <property type="entry name" value="CCCH ZINC FINGER DNA BINDING PROTEIN (AFU_ORTHOLOGUE AFUA_5G12760)"/>
    <property type="match status" value="1"/>
</dbReference>
<evidence type="ECO:0000256" key="1">
    <source>
        <dbReference type="PROSITE-ProRule" id="PRU00723"/>
    </source>
</evidence>
<keyword evidence="4" id="KW-1185">Reference proteome</keyword>
<dbReference type="Pfam" id="PF25543">
    <property type="entry name" value="zf-CCCH_tandem"/>
    <property type="match status" value="1"/>
</dbReference>
<feature type="domain" description="C3H1-type" evidence="2">
    <location>
        <begin position="234"/>
        <end position="261"/>
    </location>
</feature>
<dbReference type="AlphaFoldDB" id="A0A6A6TD12"/>
<proteinExistence type="predicted"/>
<sequence>GNGNGGGIAAKRLDEAIRAHLKSTSSFPNHINVNVRIYADLKTISLSAQRSNLVSKNNQAWSRCLAPFVASFSQVCPGFDFIDVGDHDVVAIKVAENFQFYATDPRCKRIYFGVSTSIRYLDLLEAHSNLGNKVVLVFSGSVNEQFRNLGFEHSEFLKVFHDVERTAVSVRAPPILIGKEVDIASSVIRARLSRLLPEPGHSLDIPVNSSRHRLDPILELPSNDDWSSFSSKFAGGKNPCNNFHLLSRCDGQNCQYSHEPHDNASRRVHLYLARNLRCWKRGTCRDDRCFAGHICQSLVCLQVGHRAKPCRLPLGLHIQDLEV</sequence>
<evidence type="ECO:0000313" key="3">
    <source>
        <dbReference type="EMBL" id="KAF2657919.1"/>
    </source>
</evidence>
<keyword evidence="1" id="KW-0862">Zinc</keyword>
<dbReference type="PANTHER" id="PTHR37543">
    <property type="entry name" value="CCCH ZINC FINGER DNA BINDING PROTEIN (AFU_ORTHOLOGUE AFUA_5G12760)"/>
    <property type="match status" value="1"/>
</dbReference>
<dbReference type="GO" id="GO:0008270">
    <property type="term" value="F:zinc ion binding"/>
    <property type="evidence" value="ECO:0007669"/>
    <property type="project" value="UniProtKB-KW"/>
</dbReference>
<dbReference type="PROSITE" id="PS50103">
    <property type="entry name" value="ZF_C3H1"/>
    <property type="match status" value="1"/>
</dbReference>
<dbReference type="EMBL" id="MU004320">
    <property type="protein sequence ID" value="KAF2657919.1"/>
    <property type="molecule type" value="Genomic_DNA"/>
</dbReference>
<dbReference type="InterPro" id="IPR057683">
    <property type="entry name" value="DUF7923"/>
</dbReference>
<gene>
    <name evidence="3" type="ORF">K491DRAFT_561990</name>
</gene>
<feature type="non-terminal residue" evidence="3">
    <location>
        <position position="1"/>
    </location>
</feature>